<proteinExistence type="predicted"/>
<sequence length="316" mass="34032">MMPRSPSPFFADKNGRGALGRRTGPVGVRHITNEGPDCHNSGSLITSFANNPASTSVTNAGDRPCTDIGGHGAFVAASTSHNTDPSRRAVAVCMRLFSAGSAAGLQSSIGHLEYASSTTPLGCTHSGGGRSWRAPSTPRAGAPCIRSGRIRFHADQMEQPSLAPRGGRETNTMMKNLMHLICSRSSTIATKKCYAPAVQEAITQMENKLSTTTEGEELKSAAQVVGDVLAENTKNNKFLQNVGFKNARPRSSEQNTEAELEAEKRANAELRVQVADLSKKVQESEEARIMDREEMKRTQSYMEAKLDLLLSQVRPS</sequence>
<dbReference type="Proteomes" id="UP000604825">
    <property type="component" value="Unassembled WGS sequence"/>
</dbReference>
<dbReference type="AlphaFoldDB" id="A0A811RB89"/>
<keyword evidence="4" id="KW-1185">Reference proteome</keyword>
<dbReference type="OrthoDB" id="693320at2759"/>
<feature type="region of interest" description="Disordered" evidence="2">
    <location>
        <begin position="1"/>
        <end position="22"/>
    </location>
</feature>
<evidence type="ECO:0000313" key="4">
    <source>
        <dbReference type="Proteomes" id="UP000604825"/>
    </source>
</evidence>
<protein>
    <submittedName>
        <fullName evidence="3">Uncharacterized protein</fullName>
    </submittedName>
</protein>
<evidence type="ECO:0000256" key="2">
    <source>
        <dbReference type="SAM" id="MobiDB-lite"/>
    </source>
</evidence>
<keyword evidence="1" id="KW-0175">Coiled coil</keyword>
<accession>A0A811RB89</accession>
<comment type="caution">
    <text evidence="3">The sequence shown here is derived from an EMBL/GenBank/DDBJ whole genome shotgun (WGS) entry which is preliminary data.</text>
</comment>
<reference evidence="3" key="1">
    <citation type="submission" date="2020-10" db="EMBL/GenBank/DDBJ databases">
        <authorList>
            <person name="Han B."/>
            <person name="Lu T."/>
            <person name="Zhao Q."/>
            <person name="Huang X."/>
            <person name="Zhao Y."/>
        </authorList>
    </citation>
    <scope>NUCLEOTIDE SEQUENCE</scope>
</reference>
<evidence type="ECO:0000313" key="3">
    <source>
        <dbReference type="EMBL" id="CAD6267468.1"/>
    </source>
</evidence>
<organism evidence="3 4">
    <name type="scientific">Miscanthus lutarioriparius</name>
    <dbReference type="NCBI Taxonomy" id="422564"/>
    <lineage>
        <taxon>Eukaryota</taxon>
        <taxon>Viridiplantae</taxon>
        <taxon>Streptophyta</taxon>
        <taxon>Embryophyta</taxon>
        <taxon>Tracheophyta</taxon>
        <taxon>Spermatophyta</taxon>
        <taxon>Magnoliopsida</taxon>
        <taxon>Liliopsida</taxon>
        <taxon>Poales</taxon>
        <taxon>Poaceae</taxon>
        <taxon>PACMAD clade</taxon>
        <taxon>Panicoideae</taxon>
        <taxon>Andropogonodae</taxon>
        <taxon>Andropogoneae</taxon>
        <taxon>Saccharinae</taxon>
        <taxon>Miscanthus</taxon>
    </lineage>
</organism>
<gene>
    <name evidence="3" type="ORF">NCGR_LOCUS50773</name>
</gene>
<evidence type="ECO:0000256" key="1">
    <source>
        <dbReference type="SAM" id="Coils"/>
    </source>
</evidence>
<name>A0A811RB89_9POAL</name>
<feature type="coiled-coil region" evidence="1">
    <location>
        <begin position="253"/>
        <end position="287"/>
    </location>
</feature>
<dbReference type="EMBL" id="CAJGYO010000014">
    <property type="protein sequence ID" value="CAD6267468.1"/>
    <property type="molecule type" value="Genomic_DNA"/>
</dbReference>